<gene>
    <name evidence="1" type="ORF">GCM10009799_00380</name>
</gene>
<proteinExistence type="predicted"/>
<dbReference type="InterPro" id="IPR002808">
    <property type="entry name" value="AdoCbi_amidolase"/>
</dbReference>
<evidence type="ECO:0000313" key="1">
    <source>
        <dbReference type="EMBL" id="GAA1979169.1"/>
    </source>
</evidence>
<reference evidence="1 2" key="1">
    <citation type="journal article" date="2019" name="Int. J. Syst. Evol. Microbiol.">
        <title>The Global Catalogue of Microorganisms (GCM) 10K type strain sequencing project: providing services to taxonomists for standard genome sequencing and annotation.</title>
        <authorList>
            <consortium name="The Broad Institute Genomics Platform"/>
            <consortium name="The Broad Institute Genome Sequencing Center for Infectious Disease"/>
            <person name="Wu L."/>
            <person name="Ma J."/>
        </authorList>
    </citation>
    <scope>NUCLEOTIDE SEQUENCE [LARGE SCALE GENOMIC DNA]</scope>
    <source>
        <strain evidence="1 2">JCM 15313</strain>
    </source>
</reference>
<evidence type="ECO:0000313" key="2">
    <source>
        <dbReference type="Proteomes" id="UP001501585"/>
    </source>
</evidence>
<keyword evidence="2" id="KW-1185">Reference proteome</keyword>
<dbReference type="Proteomes" id="UP001501585">
    <property type="component" value="Unassembled WGS sequence"/>
</dbReference>
<protein>
    <submittedName>
        <fullName evidence="1">Adenosylcobinamide amidohydrolase</fullName>
    </submittedName>
</protein>
<dbReference type="EMBL" id="BAAAPC010000001">
    <property type="protein sequence ID" value="GAA1979169.1"/>
    <property type="molecule type" value="Genomic_DNA"/>
</dbReference>
<dbReference type="PANTHER" id="PTHR35336">
    <property type="entry name" value="ADENOSYLCOBINAMIDE AMIDOHYDROLASE"/>
    <property type="match status" value="1"/>
</dbReference>
<name>A0ABN2S2A1_9ACTN</name>
<dbReference type="Pfam" id="PF01955">
    <property type="entry name" value="CbiZ"/>
    <property type="match status" value="1"/>
</dbReference>
<dbReference type="PANTHER" id="PTHR35336:SF5">
    <property type="entry name" value="ADENOSYLCOBINAMIDE AMIDOHYDROLASE"/>
    <property type="match status" value="1"/>
</dbReference>
<dbReference type="InterPro" id="IPR052209">
    <property type="entry name" value="CbiZ"/>
</dbReference>
<sequence>MHVDTLSANQANLSNGGLLGAALTHRHEDSYRLPVLLWEAGPGWRMLSSGVLGGGLGPRSYVLNAQVPGDYRRTDPEAHLAEIAASAGLQGHGVGLMTAADVADAAFAADGGVEATATVGIGRPTWAAAPSELDEARLEHAGAGDAVAEQFAPGTINIIVAAPVPLSDAALVNAASTITEAKVQAVMEAGFACTGTASDALCLAVRTESDAGPTASFGGPRSQWGGRIARAVHAAVYTGAVRDAKRTTRRQGNRCRST</sequence>
<organism evidence="1 2">
    <name type="scientific">Nocardiopsis rhodophaea</name>
    <dbReference type="NCBI Taxonomy" id="280238"/>
    <lineage>
        <taxon>Bacteria</taxon>
        <taxon>Bacillati</taxon>
        <taxon>Actinomycetota</taxon>
        <taxon>Actinomycetes</taxon>
        <taxon>Streptosporangiales</taxon>
        <taxon>Nocardiopsidaceae</taxon>
        <taxon>Nocardiopsis</taxon>
    </lineage>
</organism>
<comment type="caution">
    <text evidence="1">The sequence shown here is derived from an EMBL/GenBank/DDBJ whole genome shotgun (WGS) entry which is preliminary data.</text>
</comment>
<accession>A0ABN2S2A1</accession>